<dbReference type="CDD" id="cd01448">
    <property type="entry name" value="TST_Repeat_1"/>
    <property type="match status" value="1"/>
</dbReference>
<dbReference type="InterPro" id="IPR036873">
    <property type="entry name" value="Rhodanese-like_dom_sf"/>
</dbReference>
<keyword evidence="3" id="KW-0808">Transferase</keyword>
<reference evidence="5" key="1">
    <citation type="submission" date="2022-03" db="EMBL/GenBank/DDBJ databases">
        <authorList>
            <person name="Martin C."/>
        </authorList>
    </citation>
    <scope>NUCLEOTIDE SEQUENCE</scope>
</reference>
<dbReference type="EMBL" id="CAIIXF020000009">
    <property type="protein sequence ID" value="CAH1793790.1"/>
    <property type="molecule type" value="Genomic_DNA"/>
</dbReference>
<accession>A0A8J1UKA2</accession>
<keyword evidence="4" id="KW-0677">Repeat</keyword>
<dbReference type="Pfam" id="PF00581">
    <property type="entry name" value="Rhodanese"/>
    <property type="match status" value="2"/>
</dbReference>
<proteinExistence type="predicted"/>
<comment type="subcellular location">
    <subcellularLocation>
        <location evidence="1">Cytoplasm</location>
    </subcellularLocation>
</comment>
<evidence type="ECO:0000313" key="5">
    <source>
        <dbReference type="EMBL" id="CAH1793790.1"/>
    </source>
</evidence>
<dbReference type="GO" id="GO:0004792">
    <property type="term" value="F:thiosulfate-cyanide sulfurtransferase activity"/>
    <property type="evidence" value="ECO:0007669"/>
    <property type="project" value="InterPro"/>
</dbReference>
<dbReference type="PANTHER" id="PTHR11364">
    <property type="entry name" value="THIOSULFATE SULFERTANSFERASE"/>
    <property type="match status" value="1"/>
</dbReference>
<keyword evidence="6" id="KW-1185">Reference proteome</keyword>
<dbReference type="SMART" id="SM00450">
    <property type="entry name" value="RHOD"/>
    <property type="match status" value="2"/>
</dbReference>
<evidence type="ECO:0000256" key="4">
    <source>
        <dbReference type="ARBA" id="ARBA00022737"/>
    </source>
</evidence>
<dbReference type="SUPFAM" id="SSF52821">
    <property type="entry name" value="Rhodanese/Cell cycle control phosphatase"/>
    <property type="match status" value="2"/>
</dbReference>
<evidence type="ECO:0000256" key="1">
    <source>
        <dbReference type="ARBA" id="ARBA00004496"/>
    </source>
</evidence>
<gene>
    <name evidence="5" type="ORF">OFUS_LOCUS18593</name>
</gene>
<dbReference type="CDD" id="cd01449">
    <property type="entry name" value="TST_Repeat_2"/>
    <property type="match status" value="1"/>
</dbReference>
<evidence type="ECO:0000256" key="3">
    <source>
        <dbReference type="ARBA" id="ARBA00022679"/>
    </source>
</evidence>
<organism evidence="5 6">
    <name type="scientific">Owenia fusiformis</name>
    <name type="common">Polychaete worm</name>
    <dbReference type="NCBI Taxonomy" id="6347"/>
    <lineage>
        <taxon>Eukaryota</taxon>
        <taxon>Metazoa</taxon>
        <taxon>Spiralia</taxon>
        <taxon>Lophotrochozoa</taxon>
        <taxon>Annelida</taxon>
        <taxon>Polychaeta</taxon>
        <taxon>Sedentaria</taxon>
        <taxon>Canalipalpata</taxon>
        <taxon>Sabellida</taxon>
        <taxon>Oweniida</taxon>
        <taxon>Oweniidae</taxon>
        <taxon>Owenia</taxon>
    </lineage>
</organism>
<dbReference type="InterPro" id="IPR001307">
    <property type="entry name" value="Thiosulphate_STrfase_CS"/>
</dbReference>
<dbReference type="PROSITE" id="PS00683">
    <property type="entry name" value="RHODANESE_2"/>
    <property type="match status" value="1"/>
</dbReference>
<dbReference type="Gene3D" id="3.40.250.10">
    <property type="entry name" value="Rhodanese-like domain"/>
    <property type="match status" value="2"/>
</dbReference>
<dbReference type="PANTHER" id="PTHR11364:SF27">
    <property type="entry name" value="SULFURTRANSFERASE"/>
    <property type="match status" value="1"/>
</dbReference>
<name>A0A8J1UKA2_OWEFU</name>
<dbReference type="InterPro" id="IPR045078">
    <property type="entry name" value="TST/MPST-like"/>
</dbReference>
<dbReference type="GO" id="GO:0005739">
    <property type="term" value="C:mitochondrion"/>
    <property type="evidence" value="ECO:0007669"/>
    <property type="project" value="TreeGrafter"/>
</dbReference>
<evidence type="ECO:0000313" key="6">
    <source>
        <dbReference type="Proteomes" id="UP000749559"/>
    </source>
</evidence>
<dbReference type="PROSITE" id="PS50206">
    <property type="entry name" value="RHODANESE_3"/>
    <property type="match status" value="2"/>
</dbReference>
<protein>
    <submittedName>
        <fullName evidence="5">Uncharacterized protein</fullName>
    </submittedName>
</protein>
<dbReference type="AlphaFoldDB" id="A0A8J1UKA2"/>
<dbReference type="FunFam" id="3.40.250.10:FF:000001">
    <property type="entry name" value="Sulfurtransferase"/>
    <property type="match status" value="1"/>
</dbReference>
<dbReference type="OrthoDB" id="270167at2759"/>
<evidence type="ECO:0000256" key="2">
    <source>
        <dbReference type="ARBA" id="ARBA00022490"/>
    </source>
</evidence>
<sequence length="294" mass="33502">MAKEITPVVESFWLAQQLEKNDGTICLLDGSWHMPFSKRNAWQEYYRRHIPYALFFNIEECCDKNSNLPFMLPTAEEFETYVGSLGISNETHVVIYDNHAGLGMFSSPRIWWMFRAFGHEKVSVLDGGFPRWEKDGFTETDEIPKVGPKTFKANYRPDLVRTYEDIERNLTSNEFVLVDARPSGRFCGTSPEPRPDIKGGHVPGAISIPFSSLLLPQRKALKMPETNERNMKEAGVDMERSIVTMCGDGLNSAFISLVCHQMGKTDVAIYDGSWTEYYARAPFDKKEDVPARAF</sequence>
<dbReference type="Proteomes" id="UP000749559">
    <property type="component" value="Unassembled WGS sequence"/>
</dbReference>
<dbReference type="FunFam" id="3.40.250.10:FF:000015">
    <property type="entry name" value="Sulfurtransferase"/>
    <property type="match status" value="1"/>
</dbReference>
<dbReference type="InterPro" id="IPR001763">
    <property type="entry name" value="Rhodanese-like_dom"/>
</dbReference>
<keyword evidence="2" id="KW-0963">Cytoplasm</keyword>
<comment type="caution">
    <text evidence="5">The sequence shown here is derived from an EMBL/GenBank/DDBJ whole genome shotgun (WGS) entry which is preliminary data.</text>
</comment>